<comment type="caution">
    <text evidence="3">The sequence shown here is derived from an EMBL/GenBank/DDBJ whole genome shotgun (WGS) entry which is preliminary data.</text>
</comment>
<evidence type="ECO:0000313" key="3">
    <source>
        <dbReference type="EMBL" id="TDB68956.1"/>
    </source>
</evidence>
<dbReference type="Pfam" id="PF13561">
    <property type="entry name" value="adh_short_C2"/>
    <property type="match status" value="1"/>
</dbReference>
<reference evidence="3 4" key="1">
    <citation type="submission" date="2019-02" db="EMBL/GenBank/DDBJ databases">
        <title>Arundinibacter roseus gen. nov., sp. nov., a new member of the family Cytophagaceae.</title>
        <authorList>
            <person name="Szuroczki S."/>
            <person name="Khayer B."/>
            <person name="Sproer C."/>
            <person name="Toumi M."/>
            <person name="Szabo A."/>
            <person name="Felfoldi T."/>
            <person name="Schumann P."/>
            <person name="Toth E."/>
        </authorList>
    </citation>
    <scope>NUCLEOTIDE SEQUENCE [LARGE SCALE GENOMIC DNA]</scope>
    <source>
        <strain evidence="3 4">DMA-k-7a</strain>
    </source>
</reference>
<dbReference type="FunFam" id="3.40.50.720:FF:000084">
    <property type="entry name" value="Short-chain dehydrogenase reductase"/>
    <property type="match status" value="1"/>
</dbReference>
<name>A0A4R4KPV3_9BACT</name>
<sequence>MKRFAEQVVLITGAGSGIGREAALAFAREGGKIAVSDINDDSGAQTVAMVQEIGGESIFIHCDVADPEQIAALVSQTVAYFGGLHIAINNAGVAGNLGKVADVPQAEFHQLVNINLGGVFFGMQHQLRHMQPQGGGCIVNVASVAGLKALPNSSVYTATKHAVVGLTKAAAMEYARKNIRINAICPVFTRTGMVDQMFALAPDYEQKLVKNIPLGRYGEPADIAQAILWLCDPGNSFVTGLALPIDGGMMAS</sequence>
<dbReference type="InterPro" id="IPR036291">
    <property type="entry name" value="NAD(P)-bd_dom_sf"/>
</dbReference>
<dbReference type="GO" id="GO:0047936">
    <property type="term" value="F:glucose 1-dehydrogenase [NAD(P)+] activity"/>
    <property type="evidence" value="ECO:0007669"/>
    <property type="project" value="UniProtKB-EC"/>
</dbReference>
<gene>
    <name evidence="3" type="ORF">EZE20_01050</name>
</gene>
<protein>
    <submittedName>
        <fullName evidence="3">Glucose 1-dehydrogenase</fullName>
        <ecNumber evidence="3">1.1.1.47</ecNumber>
    </submittedName>
</protein>
<comment type="similarity">
    <text evidence="1">Belongs to the short-chain dehydrogenases/reductases (SDR) family.</text>
</comment>
<accession>A0A4R4KPV3</accession>
<proteinExistence type="inferred from homology"/>
<dbReference type="PANTHER" id="PTHR24321:SF11">
    <property type="entry name" value="BLR0893 PROTEIN"/>
    <property type="match status" value="1"/>
</dbReference>
<dbReference type="PROSITE" id="PS00061">
    <property type="entry name" value="ADH_SHORT"/>
    <property type="match status" value="1"/>
</dbReference>
<dbReference type="RefSeq" id="WP_132113570.1">
    <property type="nucleotide sequence ID" value="NZ_SMJU01000001.1"/>
</dbReference>
<dbReference type="InterPro" id="IPR002347">
    <property type="entry name" value="SDR_fam"/>
</dbReference>
<keyword evidence="4" id="KW-1185">Reference proteome</keyword>
<dbReference type="CDD" id="cd05233">
    <property type="entry name" value="SDR_c"/>
    <property type="match status" value="1"/>
</dbReference>
<organism evidence="3 4">
    <name type="scientific">Arundinibacter roseus</name>
    <dbReference type="NCBI Taxonomy" id="2070510"/>
    <lineage>
        <taxon>Bacteria</taxon>
        <taxon>Pseudomonadati</taxon>
        <taxon>Bacteroidota</taxon>
        <taxon>Cytophagia</taxon>
        <taxon>Cytophagales</taxon>
        <taxon>Spirosomataceae</taxon>
        <taxon>Arundinibacter</taxon>
    </lineage>
</organism>
<dbReference type="Proteomes" id="UP000295706">
    <property type="component" value="Unassembled WGS sequence"/>
</dbReference>
<evidence type="ECO:0000313" key="4">
    <source>
        <dbReference type="Proteomes" id="UP000295706"/>
    </source>
</evidence>
<keyword evidence="2 3" id="KW-0560">Oxidoreductase</keyword>
<dbReference type="AlphaFoldDB" id="A0A4R4KPV3"/>
<dbReference type="EMBL" id="SMJU01000001">
    <property type="protein sequence ID" value="TDB68956.1"/>
    <property type="molecule type" value="Genomic_DNA"/>
</dbReference>
<dbReference type="SUPFAM" id="SSF51735">
    <property type="entry name" value="NAD(P)-binding Rossmann-fold domains"/>
    <property type="match status" value="1"/>
</dbReference>
<dbReference type="PRINTS" id="PR00080">
    <property type="entry name" value="SDRFAMILY"/>
</dbReference>
<dbReference type="PANTHER" id="PTHR24321">
    <property type="entry name" value="DEHYDROGENASES, SHORT CHAIN"/>
    <property type="match status" value="1"/>
</dbReference>
<dbReference type="EC" id="1.1.1.47" evidence="3"/>
<dbReference type="NCBIfam" id="NF005559">
    <property type="entry name" value="PRK07231.1"/>
    <property type="match status" value="1"/>
</dbReference>
<evidence type="ECO:0000256" key="2">
    <source>
        <dbReference type="ARBA" id="ARBA00023002"/>
    </source>
</evidence>
<evidence type="ECO:0000256" key="1">
    <source>
        <dbReference type="ARBA" id="ARBA00006484"/>
    </source>
</evidence>
<dbReference type="OrthoDB" id="9788235at2"/>
<dbReference type="PRINTS" id="PR00081">
    <property type="entry name" value="GDHRDH"/>
</dbReference>
<dbReference type="InterPro" id="IPR020904">
    <property type="entry name" value="Sc_DH/Rdtase_CS"/>
</dbReference>
<dbReference type="Gene3D" id="3.40.50.720">
    <property type="entry name" value="NAD(P)-binding Rossmann-like Domain"/>
    <property type="match status" value="1"/>
</dbReference>